<dbReference type="GeneID" id="107274780"/>
<feature type="region of interest" description="Disordered" evidence="2">
    <location>
        <begin position="58"/>
        <end position="114"/>
    </location>
</feature>
<keyword evidence="3" id="KW-1185">Reference proteome</keyword>
<accession>A0AAJ7W7Y0</accession>
<dbReference type="KEGG" id="ccin:107274780"/>
<dbReference type="Proteomes" id="UP000694920">
    <property type="component" value="Unplaced"/>
</dbReference>
<sequence length="217" mass="24334">METVPKKRDIPKIISIERVPDNLKKKSIILAESDITKKDEHKKAATLNQISVTTKSLILNREQNASKNYDGRRDENPTSERSKGAIPKAALSDVDTAVRKSNPRKDTRDESQKNALNDIEKSTKIKYLQDAVNNLSQALSDKDLVMMDLLNANIALQKNAIEELQQLKAMISNLQNLNVEHENGAQSAVRFISEETFGCHIKCMIVQRALARLLACL</sequence>
<dbReference type="AlphaFoldDB" id="A0AAJ7W7Y0"/>
<feature type="compositionally biased region" description="Basic and acidic residues" evidence="2">
    <location>
        <begin position="103"/>
        <end position="114"/>
    </location>
</feature>
<evidence type="ECO:0000313" key="3">
    <source>
        <dbReference type="Proteomes" id="UP000694920"/>
    </source>
</evidence>
<feature type="compositionally biased region" description="Basic and acidic residues" evidence="2">
    <location>
        <begin position="69"/>
        <end position="83"/>
    </location>
</feature>
<evidence type="ECO:0000256" key="2">
    <source>
        <dbReference type="SAM" id="MobiDB-lite"/>
    </source>
</evidence>
<feature type="coiled-coil region" evidence="1">
    <location>
        <begin position="147"/>
        <end position="184"/>
    </location>
</feature>
<feature type="compositionally biased region" description="Polar residues" evidence="2">
    <location>
        <begin position="58"/>
        <end position="67"/>
    </location>
</feature>
<evidence type="ECO:0000313" key="4">
    <source>
        <dbReference type="RefSeq" id="XP_024947843.1"/>
    </source>
</evidence>
<dbReference type="RefSeq" id="XP_024947843.1">
    <property type="nucleotide sequence ID" value="XM_025092075.1"/>
</dbReference>
<evidence type="ECO:0000256" key="1">
    <source>
        <dbReference type="SAM" id="Coils"/>
    </source>
</evidence>
<protein>
    <submittedName>
        <fullName evidence="4">Uncharacterized protein LOC107274780</fullName>
    </submittedName>
</protein>
<keyword evidence="1" id="KW-0175">Coiled coil</keyword>
<organism evidence="3 4">
    <name type="scientific">Cephus cinctus</name>
    <name type="common">Wheat stem sawfly</name>
    <dbReference type="NCBI Taxonomy" id="211228"/>
    <lineage>
        <taxon>Eukaryota</taxon>
        <taxon>Metazoa</taxon>
        <taxon>Ecdysozoa</taxon>
        <taxon>Arthropoda</taxon>
        <taxon>Hexapoda</taxon>
        <taxon>Insecta</taxon>
        <taxon>Pterygota</taxon>
        <taxon>Neoptera</taxon>
        <taxon>Endopterygota</taxon>
        <taxon>Hymenoptera</taxon>
        <taxon>Cephoidea</taxon>
        <taxon>Cephidae</taxon>
        <taxon>Cephus</taxon>
    </lineage>
</organism>
<reference evidence="4" key="1">
    <citation type="submission" date="2025-08" db="UniProtKB">
        <authorList>
            <consortium name="RefSeq"/>
        </authorList>
    </citation>
    <scope>IDENTIFICATION</scope>
</reference>
<proteinExistence type="predicted"/>
<gene>
    <name evidence="4" type="primary">LOC107274780</name>
</gene>
<name>A0AAJ7W7Y0_CEPCN</name>